<proteinExistence type="predicted"/>
<evidence type="ECO:0000313" key="3">
    <source>
        <dbReference type="Proteomes" id="UP000796880"/>
    </source>
</evidence>
<dbReference type="EMBL" id="VOIH02000002">
    <property type="protein sequence ID" value="KAF3454700.1"/>
    <property type="molecule type" value="Genomic_DNA"/>
</dbReference>
<dbReference type="AlphaFoldDB" id="A0A8K0MRA9"/>
<protein>
    <submittedName>
        <fullName evidence="2">Uncharacterized protein</fullName>
    </submittedName>
</protein>
<evidence type="ECO:0000313" key="2">
    <source>
        <dbReference type="EMBL" id="KAF3454700.1"/>
    </source>
</evidence>
<feature type="region of interest" description="Disordered" evidence="1">
    <location>
        <begin position="71"/>
        <end position="103"/>
    </location>
</feature>
<reference evidence="2" key="1">
    <citation type="submission" date="2020-03" db="EMBL/GenBank/DDBJ databases">
        <title>A high-quality chromosome-level genome assembly of a woody plant with both climbing and erect habits, Rhamnella rubrinervis.</title>
        <authorList>
            <person name="Lu Z."/>
            <person name="Yang Y."/>
            <person name="Zhu X."/>
            <person name="Sun Y."/>
        </authorList>
    </citation>
    <scope>NUCLEOTIDE SEQUENCE</scope>
    <source>
        <strain evidence="2">BYM</strain>
        <tissue evidence="2">Leaf</tissue>
    </source>
</reference>
<feature type="region of interest" description="Disordered" evidence="1">
    <location>
        <begin position="1"/>
        <end position="25"/>
    </location>
</feature>
<keyword evidence="3" id="KW-1185">Reference proteome</keyword>
<gene>
    <name evidence="2" type="ORF">FNV43_RR05148</name>
</gene>
<dbReference type="Proteomes" id="UP000796880">
    <property type="component" value="Unassembled WGS sequence"/>
</dbReference>
<name>A0A8K0MRA9_9ROSA</name>
<comment type="caution">
    <text evidence="2">The sequence shown here is derived from an EMBL/GenBank/DDBJ whole genome shotgun (WGS) entry which is preliminary data.</text>
</comment>
<sequence>MDDPDEAESSFKLVLEAEADASDENKAAEVLVKLDQLDKDQAVQDQAEAEGEKIIEEETIEIVKSGEEVAKLAKRGRPRTKNTSELIKSRSSGGGRRGLKGRRKYQMPSWLPAQWQVQHITRQTGGSAGHVDTVLCH</sequence>
<evidence type="ECO:0000256" key="1">
    <source>
        <dbReference type="SAM" id="MobiDB-lite"/>
    </source>
</evidence>
<accession>A0A8K0MRA9</accession>
<organism evidence="2 3">
    <name type="scientific">Rhamnella rubrinervis</name>
    <dbReference type="NCBI Taxonomy" id="2594499"/>
    <lineage>
        <taxon>Eukaryota</taxon>
        <taxon>Viridiplantae</taxon>
        <taxon>Streptophyta</taxon>
        <taxon>Embryophyta</taxon>
        <taxon>Tracheophyta</taxon>
        <taxon>Spermatophyta</taxon>
        <taxon>Magnoliopsida</taxon>
        <taxon>eudicotyledons</taxon>
        <taxon>Gunneridae</taxon>
        <taxon>Pentapetalae</taxon>
        <taxon>rosids</taxon>
        <taxon>fabids</taxon>
        <taxon>Rosales</taxon>
        <taxon>Rhamnaceae</taxon>
        <taxon>rhamnoid group</taxon>
        <taxon>Rhamneae</taxon>
        <taxon>Rhamnella</taxon>
    </lineage>
</organism>